<dbReference type="InterPro" id="IPR038765">
    <property type="entry name" value="Papain-like_cys_pep_sf"/>
</dbReference>
<evidence type="ECO:0000313" key="4">
    <source>
        <dbReference type="Proteomes" id="UP000290545"/>
    </source>
</evidence>
<dbReference type="Gene3D" id="2.60.40.3140">
    <property type="match status" value="1"/>
</dbReference>
<feature type="domain" description="Transglutaminase-like" evidence="1">
    <location>
        <begin position="279"/>
        <end position="388"/>
    </location>
</feature>
<keyword evidence="4" id="KW-1185">Reference proteome</keyword>
<proteinExistence type="predicted"/>
<dbReference type="AlphaFoldDB" id="A0A4Q1D5I3"/>
<evidence type="ECO:0000259" key="1">
    <source>
        <dbReference type="Pfam" id="PF01841"/>
    </source>
</evidence>
<protein>
    <submittedName>
        <fullName evidence="3">DUF3857 domain-containing protein</fullName>
    </submittedName>
</protein>
<dbReference type="Gene3D" id="2.60.120.1130">
    <property type="match status" value="1"/>
</dbReference>
<reference evidence="3 4" key="1">
    <citation type="submission" date="2019-01" db="EMBL/GenBank/DDBJ databases">
        <title>Filimonas sp. strain TTM-71.</title>
        <authorList>
            <person name="Chen W.-M."/>
        </authorList>
    </citation>
    <scope>NUCLEOTIDE SEQUENCE [LARGE SCALE GENOMIC DNA]</scope>
    <source>
        <strain evidence="3 4">TTM-71</strain>
    </source>
</reference>
<dbReference type="EMBL" id="SDHZ01000002">
    <property type="protein sequence ID" value="RXK82877.1"/>
    <property type="molecule type" value="Genomic_DNA"/>
</dbReference>
<gene>
    <name evidence="3" type="ORF">ESB13_12140</name>
</gene>
<sequence length="635" mass="72557">MVSRILYTGLLLIFLVVVQNAYAQDYNVSLIPDSIKENAHIVKRFEEKRVVIKGTDKAIVYSKYAYTILDEEGYYYAHYIHEYSKFKGLSDITGKLFDASGHLLRSVKKKDIRDFAYDDDGTLATDARYKSHDFNYHQYPFTVEYEDEVAYNGIYVLPQWQPVREGNIGVQLSRLVIEADTSYQLRYKQSNYPGNPIITTAKNRTYVWEVKNLMPLIPEPYQLPWEEVTPVVYLAPSVFEYSGYAGNMSNWQELGKFYLKLNQGRDVLPDQVKKEVHALADGITDNKEKIRVLYQYMQRNTRYISIQLGIGGLQPFDASYVAAKKYGDCKALSNYMTSLLKEAGIRSHYVLVNSGKGQQGLIEDFPNDYFDHIIVCVPNGKDSVWLECTNQNIPAGFMGSFTGNRQVLLITEDGGKVAWTPRYSVAENEQRRKVNALVDEEGNLLADITTVFTGIQQEEAFGLIHNATKEQRDRHLNSAFSLPTYKVENVQYSEKMQSLPEVTEILHISSTGYASVSGKRLFVSPNMLSRSGSRLSTEKPRKFDIRFSYGFRDIDTVSIKIPAGYKPEAVPKNVTLSNKFGSYAIAYKVEGNNITVFRKYEIVPDRYPASDFNMLSEFFAAIYKADRNRIVFVKE</sequence>
<dbReference type="Pfam" id="PF01841">
    <property type="entry name" value="Transglut_core"/>
    <property type="match status" value="1"/>
</dbReference>
<dbReference type="SUPFAM" id="SSF54001">
    <property type="entry name" value="Cysteine proteinases"/>
    <property type="match status" value="1"/>
</dbReference>
<dbReference type="Pfam" id="PF12969">
    <property type="entry name" value="DUF3857"/>
    <property type="match status" value="1"/>
</dbReference>
<dbReference type="RefSeq" id="WP_129003634.1">
    <property type="nucleotide sequence ID" value="NZ_SDHZ01000002.1"/>
</dbReference>
<dbReference type="OrthoDB" id="8595007at2"/>
<dbReference type="InterPro" id="IPR024618">
    <property type="entry name" value="DUF3857"/>
</dbReference>
<comment type="caution">
    <text evidence="3">The sequence shown here is derived from an EMBL/GenBank/DDBJ whole genome shotgun (WGS) entry which is preliminary data.</text>
</comment>
<feature type="domain" description="DUF3857" evidence="2">
    <location>
        <begin position="60"/>
        <end position="215"/>
    </location>
</feature>
<dbReference type="InterPro" id="IPR002931">
    <property type="entry name" value="Transglutaminase-like"/>
</dbReference>
<name>A0A4Q1D5I3_9BACT</name>
<dbReference type="Proteomes" id="UP000290545">
    <property type="component" value="Unassembled WGS sequence"/>
</dbReference>
<accession>A0A4Q1D5I3</accession>
<organism evidence="3 4">
    <name type="scientific">Filimonas effusa</name>
    <dbReference type="NCBI Taxonomy" id="2508721"/>
    <lineage>
        <taxon>Bacteria</taxon>
        <taxon>Pseudomonadati</taxon>
        <taxon>Bacteroidota</taxon>
        <taxon>Chitinophagia</taxon>
        <taxon>Chitinophagales</taxon>
        <taxon>Chitinophagaceae</taxon>
        <taxon>Filimonas</taxon>
    </lineage>
</organism>
<dbReference type="Gene3D" id="3.10.620.30">
    <property type="match status" value="1"/>
</dbReference>
<evidence type="ECO:0000259" key="2">
    <source>
        <dbReference type="Pfam" id="PF12969"/>
    </source>
</evidence>
<evidence type="ECO:0000313" key="3">
    <source>
        <dbReference type="EMBL" id="RXK82877.1"/>
    </source>
</evidence>